<gene>
    <name evidence="1" type="ORF">SAMN04487931_10336</name>
</gene>
<accession>A0A1H2EDV3</accession>
<name>A0A1H2EDV3_9BACT</name>
<dbReference type="Proteomes" id="UP000199608">
    <property type="component" value="Unassembled WGS sequence"/>
</dbReference>
<organism evidence="1 2">
    <name type="scientific">Desulfobacula phenolica</name>
    <dbReference type="NCBI Taxonomy" id="90732"/>
    <lineage>
        <taxon>Bacteria</taxon>
        <taxon>Pseudomonadati</taxon>
        <taxon>Thermodesulfobacteriota</taxon>
        <taxon>Desulfobacteria</taxon>
        <taxon>Desulfobacterales</taxon>
        <taxon>Desulfobacteraceae</taxon>
        <taxon>Desulfobacula</taxon>
    </lineage>
</organism>
<keyword evidence="2" id="KW-1185">Reference proteome</keyword>
<dbReference type="EMBL" id="FNLL01000003">
    <property type="protein sequence ID" value="SDT93204.1"/>
    <property type="molecule type" value="Genomic_DNA"/>
</dbReference>
<evidence type="ECO:0000313" key="1">
    <source>
        <dbReference type="EMBL" id="SDT93204.1"/>
    </source>
</evidence>
<proteinExistence type="predicted"/>
<dbReference type="AlphaFoldDB" id="A0A1H2EDV3"/>
<evidence type="ECO:0000313" key="2">
    <source>
        <dbReference type="Proteomes" id="UP000199608"/>
    </source>
</evidence>
<reference evidence="2" key="1">
    <citation type="submission" date="2016-10" db="EMBL/GenBank/DDBJ databases">
        <authorList>
            <person name="Varghese N."/>
            <person name="Submissions S."/>
        </authorList>
    </citation>
    <scope>NUCLEOTIDE SEQUENCE [LARGE SCALE GENOMIC DNA]</scope>
    <source>
        <strain evidence="2">DSM 3384</strain>
    </source>
</reference>
<dbReference type="RefSeq" id="WP_092231229.1">
    <property type="nucleotide sequence ID" value="NZ_FNLL01000003.1"/>
</dbReference>
<sequence length="190" mass="21929">MHQTVKKIIHSMDTKKDRETAHFKADEIYQMGPEALNVLVAIGTAINLNETEVTTRKRLIRAIIFSLSKFAKKRLFRKPRLLNNTDAVNLLCDFSEQGFNSARTALHNIGFFDTNIIKNRLMSLPLVSAREHDREITLNEAIEEIKTADLTAYVKKIKHQSYLIGTIDKHCHEICKTGKNTFAYRIRRME</sequence>
<protein>
    <submittedName>
        <fullName evidence="1">Uncharacterized protein</fullName>
    </submittedName>
</protein>